<dbReference type="InterPro" id="IPR017907">
    <property type="entry name" value="Znf_RING_CS"/>
</dbReference>
<evidence type="ECO:0000256" key="3">
    <source>
        <dbReference type="ARBA" id="ARBA00022833"/>
    </source>
</evidence>
<dbReference type="SUPFAM" id="SSF57845">
    <property type="entry name" value="B-box zinc-binding domain"/>
    <property type="match status" value="1"/>
</dbReference>
<dbReference type="InterPro" id="IPR013083">
    <property type="entry name" value="Znf_RING/FYVE/PHD"/>
</dbReference>
<dbReference type="PROSITE" id="PS00518">
    <property type="entry name" value="ZF_RING_1"/>
    <property type="match status" value="1"/>
</dbReference>
<feature type="compositionally biased region" description="Low complexity" evidence="5">
    <location>
        <begin position="487"/>
        <end position="497"/>
    </location>
</feature>
<feature type="compositionally biased region" description="Polar residues" evidence="5">
    <location>
        <begin position="456"/>
        <end position="465"/>
    </location>
</feature>
<feature type="compositionally biased region" description="Basic and acidic residues" evidence="5">
    <location>
        <begin position="475"/>
        <end position="486"/>
    </location>
</feature>
<dbReference type="STRING" id="1169540.A0A0G4F1V4"/>
<evidence type="ECO:0000313" key="7">
    <source>
        <dbReference type="EMBL" id="CEM05733.1"/>
    </source>
</evidence>
<dbReference type="PANTHER" id="PTHR25462">
    <property type="entry name" value="BONUS, ISOFORM C-RELATED"/>
    <property type="match status" value="1"/>
</dbReference>
<feature type="region of interest" description="Disordered" evidence="5">
    <location>
        <begin position="453"/>
        <end position="520"/>
    </location>
</feature>
<dbReference type="PANTHER" id="PTHR25462:SF229">
    <property type="entry name" value="TRANSCRIPTION INTERMEDIARY FACTOR 1-BETA"/>
    <property type="match status" value="1"/>
</dbReference>
<proteinExistence type="predicted"/>
<feature type="compositionally biased region" description="Pro residues" evidence="5">
    <location>
        <begin position="625"/>
        <end position="635"/>
    </location>
</feature>
<dbReference type="SUPFAM" id="SSF57850">
    <property type="entry name" value="RING/U-box"/>
    <property type="match status" value="1"/>
</dbReference>
<dbReference type="Pfam" id="PF00097">
    <property type="entry name" value="zf-C3HC4"/>
    <property type="match status" value="1"/>
</dbReference>
<dbReference type="Gene3D" id="3.30.40.10">
    <property type="entry name" value="Zinc/RING finger domain, C3HC4 (zinc finger)"/>
    <property type="match status" value="1"/>
</dbReference>
<dbReference type="GO" id="GO:0008270">
    <property type="term" value="F:zinc ion binding"/>
    <property type="evidence" value="ECO:0007669"/>
    <property type="project" value="UniProtKB-KW"/>
</dbReference>
<dbReference type="AlphaFoldDB" id="A0A0G4F1V4"/>
<evidence type="ECO:0000313" key="8">
    <source>
        <dbReference type="Proteomes" id="UP000041254"/>
    </source>
</evidence>
<name>A0A0G4F1V4_VITBC</name>
<dbReference type="InterPro" id="IPR018957">
    <property type="entry name" value="Znf_C3HC4_RING-type"/>
</dbReference>
<dbReference type="VEuPathDB" id="CryptoDB:Vbra_5547"/>
<dbReference type="Proteomes" id="UP000041254">
    <property type="component" value="Unassembled WGS sequence"/>
</dbReference>
<evidence type="ECO:0000256" key="5">
    <source>
        <dbReference type="SAM" id="MobiDB-lite"/>
    </source>
</evidence>
<organism evidence="7 8">
    <name type="scientific">Vitrella brassicaformis (strain CCMP3155)</name>
    <dbReference type="NCBI Taxonomy" id="1169540"/>
    <lineage>
        <taxon>Eukaryota</taxon>
        <taxon>Sar</taxon>
        <taxon>Alveolata</taxon>
        <taxon>Colpodellida</taxon>
        <taxon>Vitrellaceae</taxon>
        <taxon>Vitrella</taxon>
    </lineage>
</organism>
<feature type="compositionally biased region" description="Gly residues" evidence="5">
    <location>
        <begin position="109"/>
        <end position="119"/>
    </location>
</feature>
<dbReference type="InterPro" id="IPR047153">
    <property type="entry name" value="TRIM45/56/19-like"/>
</dbReference>
<dbReference type="InParanoid" id="A0A0G4F1V4"/>
<accession>A0A0G4F1V4</accession>
<keyword evidence="8" id="KW-1185">Reference proteome</keyword>
<dbReference type="OrthoDB" id="6270329at2759"/>
<dbReference type="InterPro" id="IPR001841">
    <property type="entry name" value="Znf_RING"/>
</dbReference>
<feature type="region of interest" description="Disordered" evidence="5">
    <location>
        <begin position="594"/>
        <end position="653"/>
    </location>
</feature>
<feature type="compositionally biased region" description="Pro residues" evidence="5">
    <location>
        <begin position="498"/>
        <end position="512"/>
    </location>
</feature>
<keyword evidence="2 4" id="KW-0863">Zinc-finger</keyword>
<feature type="region of interest" description="Disordered" evidence="5">
    <location>
        <begin position="103"/>
        <end position="128"/>
    </location>
</feature>
<dbReference type="GO" id="GO:0006513">
    <property type="term" value="P:protein monoubiquitination"/>
    <property type="evidence" value="ECO:0007669"/>
    <property type="project" value="TreeGrafter"/>
</dbReference>
<evidence type="ECO:0000256" key="2">
    <source>
        <dbReference type="ARBA" id="ARBA00022771"/>
    </source>
</evidence>
<feature type="compositionally biased region" description="Low complexity" evidence="5">
    <location>
        <begin position="297"/>
        <end position="325"/>
    </location>
</feature>
<sequence length="763" mass="80311">MAAAASSAAAAAAAAAAGGSGDAGESLSTCEICLTEYDTNTRLPQILSRCGHTFCSDCIGRMLQYLPFPQVTCPNCRAVTPFHEVRRNFAVCQVVERERDRLQREQAAQGGGGQRGQVEGGRREESKRKLKVLSSSGKQCKRHDVPVNAFCDVCDCCVCISCYITPDAPCYAHKRSLIKDAVRKKLEIAKSHNQFLEKSRTALSLSAGTRSAEAQDHYRQYFSNAEGEVHSHFNRAKEIIEEQRQLALRTLADEYQKGLSVFEHRRHESLRLQQHIDGALGRMQSLISDAGRRNLGRASSLPRSDDPSSSSAYAAAPRSAPSFSSDEVDFLETLKQIETDIITEMDGPPDTQMRPSSDEGDDESDRTSQQLQQSFGDHLRLGEGEGATGDGGQAAAEGGNFIHRMTRRLTGALSPYCVMSVPRVSPARGDLGSLLMSSLVSIIFTDTDCSDAPNATARTAPQQRGHSAIRRHRARGDSQFRARESSLRTSSAALLTPSPSPFHPLPSFPPVQPTTADGPTAAAAAAVGGASQEERDISTLMFGSLGLGSGVGASEPAAPPAAAAAAALPSGSGGHWLWDTPVAPRGGLEWEDIRSGDESARPSQVRRASRRRGRAQRPFFSPPADSRPPCEPTEPPAGAAAAAATSGQQGGSPQSLFIFQGTIDQGLFQPPLPVLVNPFAQLAASQTSGMQGGGFESIAAPTSAMSESQGVPASSPAAASESASAAAVAAAAAAAATTESGGASPGGEGGYRGFFSHWFGRSG</sequence>
<feature type="region of interest" description="Disordered" evidence="5">
    <location>
        <begin position="295"/>
        <end position="327"/>
    </location>
</feature>
<feature type="region of interest" description="Disordered" evidence="5">
    <location>
        <begin position="340"/>
        <end position="372"/>
    </location>
</feature>
<feature type="compositionally biased region" description="Low complexity" evidence="5">
    <location>
        <begin position="636"/>
        <end position="653"/>
    </location>
</feature>
<evidence type="ECO:0000256" key="4">
    <source>
        <dbReference type="PROSITE-ProRule" id="PRU00175"/>
    </source>
</evidence>
<dbReference type="GO" id="GO:0061630">
    <property type="term" value="F:ubiquitin protein ligase activity"/>
    <property type="evidence" value="ECO:0007669"/>
    <property type="project" value="TreeGrafter"/>
</dbReference>
<dbReference type="SMART" id="SM00184">
    <property type="entry name" value="RING"/>
    <property type="match status" value="1"/>
</dbReference>
<keyword evidence="1" id="KW-0479">Metal-binding</keyword>
<feature type="domain" description="RING-type" evidence="6">
    <location>
        <begin position="30"/>
        <end position="77"/>
    </location>
</feature>
<gene>
    <name evidence="7" type="ORF">Vbra_5547</name>
</gene>
<evidence type="ECO:0000259" key="6">
    <source>
        <dbReference type="PROSITE" id="PS50089"/>
    </source>
</evidence>
<reference evidence="7 8" key="1">
    <citation type="submission" date="2014-11" db="EMBL/GenBank/DDBJ databases">
        <authorList>
            <person name="Zhu J."/>
            <person name="Qi W."/>
            <person name="Song R."/>
        </authorList>
    </citation>
    <scope>NUCLEOTIDE SEQUENCE [LARGE SCALE GENOMIC DNA]</scope>
</reference>
<protein>
    <recommendedName>
        <fullName evidence="6">RING-type domain-containing protein</fullName>
    </recommendedName>
</protein>
<dbReference type="EMBL" id="CDMY01000363">
    <property type="protein sequence ID" value="CEM05733.1"/>
    <property type="molecule type" value="Genomic_DNA"/>
</dbReference>
<dbReference type="PROSITE" id="PS50089">
    <property type="entry name" value="ZF_RING_2"/>
    <property type="match status" value="1"/>
</dbReference>
<evidence type="ECO:0000256" key="1">
    <source>
        <dbReference type="ARBA" id="ARBA00022723"/>
    </source>
</evidence>
<keyword evidence="3" id="KW-0862">Zinc</keyword>